<name>A0A7C8J728_ORBOL</name>
<organism evidence="3 4">
    <name type="scientific">Orbilia oligospora</name>
    <name type="common">Nematode-trapping fungus</name>
    <name type="synonym">Arthrobotrys oligospora</name>
    <dbReference type="NCBI Taxonomy" id="2813651"/>
    <lineage>
        <taxon>Eukaryota</taxon>
        <taxon>Fungi</taxon>
        <taxon>Dikarya</taxon>
        <taxon>Ascomycota</taxon>
        <taxon>Pezizomycotina</taxon>
        <taxon>Orbiliomycetes</taxon>
        <taxon>Orbiliales</taxon>
        <taxon>Orbiliaceae</taxon>
        <taxon>Orbilia</taxon>
    </lineage>
</organism>
<dbReference type="InterPro" id="IPR036812">
    <property type="entry name" value="NAD(P)_OxRdtase_dom_sf"/>
</dbReference>
<dbReference type="InterPro" id="IPR050523">
    <property type="entry name" value="AKR_Detox_Biosynth"/>
</dbReference>
<evidence type="ECO:0000313" key="4">
    <source>
        <dbReference type="Proteomes" id="UP000475325"/>
    </source>
</evidence>
<evidence type="ECO:0000313" key="3">
    <source>
        <dbReference type="EMBL" id="KAF3093560.1"/>
    </source>
</evidence>
<dbReference type="InterPro" id="IPR023210">
    <property type="entry name" value="NADP_OxRdtase_dom"/>
</dbReference>
<keyword evidence="1" id="KW-0560">Oxidoreductase</keyword>
<dbReference type="Proteomes" id="UP000475325">
    <property type="component" value="Unassembled WGS sequence"/>
</dbReference>
<dbReference type="GO" id="GO:0016491">
    <property type="term" value="F:oxidoreductase activity"/>
    <property type="evidence" value="ECO:0007669"/>
    <property type="project" value="UniProtKB-KW"/>
</dbReference>
<dbReference type="Gene3D" id="3.20.20.100">
    <property type="entry name" value="NADP-dependent oxidoreductase domain"/>
    <property type="match status" value="1"/>
</dbReference>
<accession>A0A7C8J728</accession>
<dbReference type="EMBL" id="WIQW01000047">
    <property type="protein sequence ID" value="KAF3093560.1"/>
    <property type="molecule type" value="Genomic_DNA"/>
</dbReference>
<sequence>MPSNLKIVFGGMSLGKEGTEVARVHSIDTAAALLDIFVAHGHNEIDTARIYGSGTSEEYFATLKWKDRGLIMDTKLYPTARIPVPLNIPESMTFTHNPEDLRRGLMDSLKALGTDKVDLFYLHGPDRAVDYEITLRAVNELYLEGHFSKFGISNFAAWEVAQICEMCDKNGWIKPSVYQGVYNCFMRGVETELVPCLRKYGISLYVFNPLAGGLLTGKYTRNTKAVEAGSRFDTKSFAGKMARHRYWNEYFFGALEKLTPVAEKNGLTVAECALRWLVNHSNLKKEFGDAVIVGASSTKHLEENLTDLEKGELPDEVVKAIDEGWGVVSGVPFNFTLG</sequence>
<evidence type="ECO:0000259" key="2">
    <source>
        <dbReference type="Pfam" id="PF00248"/>
    </source>
</evidence>
<dbReference type="PANTHER" id="PTHR43364">
    <property type="entry name" value="NADH-SPECIFIC METHYLGLYOXAL REDUCTASE-RELATED"/>
    <property type="match status" value="1"/>
</dbReference>
<reference evidence="3 4" key="1">
    <citation type="submission" date="2019-06" db="EMBL/GenBank/DDBJ databases">
        <authorList>
            <person name="Palmer J.M."/>
        </authorList>
    </citation>
    <scope>NUCLEOTIDE SEQUENCE [LARGE SCALE GENOMIC DNA]</scope>
    <source>
        <strain evidence="3 4">TWF102</strain>
    </source>
</reference>
<gene>
    <name evidence="3" type="ORF">TWF102_007791</name>
</gene>
<proteinExistence type="predicted"/>
<dbReference type="AlphaFoldDB" id="A0A7C8J728"/>
<comment type="caution">
    <text evidence="3">The sequence shown here is derived from an EMBL/GenBank/DDBJ whole genome shotgun (WGS) entry which is preliminary data.</text>
</comment>
<feature type="domain" description="NADP-dependent oxidoreductase" evidence="2">
    <location>
        <begin position="6"/>
        <end position="323"/>
    </location>
</feature>
<dbReference type="SUPFAM" id="SSF51430">
    <property type="entry name" value="NAD(P)-linked oxidoreductase"/>
    <property type="match status" value="1"/>
</dbReference>
<dbReference type="CDD" id="cd19075">
    <property type="entry name" value="AKR_AKR7A1-5"/>
    <property type="match status" value="1"/>
</dbReference>
<dbReference type="PANTHER" id="PTHR43364:SF4">
    <property type="entry name" value="NAD(P)-LINKED OXIDOREDUCTASE SUPERFAMILY PROTEIN"/>
    <property type="match status" value="1"/>
</dbReference>
<evidence type="ECO:0000256" key="1">
    <source>
        <dbReference type="ARBA" id="ARBA00023002"/>
    </source>
</evidence>
<dbReference type="Pfam" id="PF00248">
    <property type="entry name" value="Aldo_ket_red"/>
    <property type="match status" value="1"/>
</dbReference>
<protein>
    <recommendedName>
        <fullName evidence="2">NADP-dependent oxidoreductase domain-containing protein</fullName>
    </recommendedName>
</protein>